<keyword evidence="3" id="KW-1185">Reference proteome</keyword>
<sequence>MENTTGTTIFDALIWAGTALSLLGLAGLVWCILKVWRARRAGLEDAEMRAVMARVLPLNLGALFVSVIGLMLVVVGIFLG</sequence>
<dbReference type="RefSeq" id="WP_407593404.1">
    <property type="nucleotide sequence ID" value="NZ_JBHDIY010000002.1"/>
</dbReference>
<evidence type="ECO:0000256" key="1">
    <source>
        <dbReference type="SAM" id="Phobius"/>
    </source>
</evidence>
<accession>A0ABW8V0X8</accession>
<reference evidence="2 3" key="1">
    <citation type="submission" date="2024-08" db="EMBL/GenBank/DDBJ databases">
        <title>Tateyamaria sp. nov., isolated from marine algae.</title>
        <authorList>
            <person name="Choi B.J."/>
            <person name="Kim J.M."/>
            <person name="Lee J.K."/>
            <person name="Choi D.G."/>
            <person name="Bayburt H."/>
            <person name="Baek J.H."/>
            <person name="Han D.M."/>
            <person name="Jeon C.O."/>
        </authorList>
    </citation>
    <scope>NUCLEOTIDE SEQUENCE [LARGE SCALE GENOMIC DNA]</scope>
    <source>
        <strain evidence="2 3">KMU-156</strain>
    </source>
</reference>
<feature type="transmembrane region" description="Helical" evidence="1">
    <location>
        <begin position="56"/>
        <end position="79"/>
    </location>
</feature>
<keyword evidence="1" id="KW-0472">Membrane</keyword>
<name>A0ABW8V0X8_9RHOB</name>
<dbReference type="Proteomes" id="UP001627408">
    <property type="component" value="Unassembled WGS sequence"/>
</dbReference>
<proteinExistence type="predicted"/>
<gene>
    <name evidence="2" type="ORF">ACERZ8_17390</name>
</gene>
<evidence type="ECO:0000313" key="3">
    <source>
        <dbReference type="Proteomes" id="UP001627408"/>
    </source>
</evidence>
<keyword evidence="1" id="KW-0812">Transmembrane</keyword>
<organism evidence="2 3">
    <name type="scientific">Tateyamaria armeniaca</name>
    <dbReference type="NCBI Taxonomy" id="2518930"/>
    <lineage>
        <taxon>Bacteria</taxon>
        <taxon>Pseudomonadati</taxon>
        <taxon>Pseudomonadota</taxon>
        <taxon>Alphaproteobacteria</taxon>
        <taxon>Rhodobacterales</taxon>
        <taxon>Roseobacteraceae</taxon>
        <taxon>Tateyamaria</taxon>
    </lineage>
</organism>
<comment type="caution">
    <text evidence="2">The sequence shown here is derived from an EMBL/GenBank/DDBJ whole genome shotgun (WGS) entry which is preliminary data.</text>
</comment>
<protein>
    <submittedName>
        <fullName evidence="2">Uncharacterized protein</fullName>
    </submittedName>
</protein>
<dbReference type="EMBL" id="JBHDIY010000002">
    <property type="protein sequence ID" value="MFL4471564.1"/>
    <property type="molecule type" value="Genomic_DNA"/>
</dbReference>
<evidence type="ECO:0000313" key="2">
    <source>
        <dbReference type="EMBL" id="MFL4471564.1"/>
    </source>
</evidence>
<feature type="transmembrane region" description="Helical" evidence="1">
    <location>
        <begin position="12"/>
        <end position="36"/>
    </location>
</feature>
<keyword evidence="1" id="KW-1133">Transmembrane helix</keyword>